<dbReference type="Proteomes" id="UP001589607">
    <property type="component" value="Unassembled WGS sequence"/>
</dbReference>
<dbReference type="RefSeq" id="WP_379678334.1">
    <property type="nucleotide sequence ID" value="NZ_JBHMEY010000072.1"/>
</dbReference>
<evidence type="ECO:0000313" key="5">
    <source>
        <dbReference type="Proteomes" id="UP001589607"/>
    </source>
</evidence>
<organism evidence="4 5">
    <name type="scientific">Flavobacterium jumunjinense</name>
    <dbReference type="NCBI Taxonomy" id="998845"/>
    <lineage>
        <taxon>Bacteria</taxon>
        <taxon>Pseudomonadati</taxon>
        <taxon>Bacteroidota</taxon>
        <taxon>Flavobacteriia</taxon>
        <taxon>Flavobacteriales</taxon>
        <taxon>Flavobacteriaceae</taxon>
        <taxon>Flavobacterium</taxon>
    </lineage>
</organism>
<dbReference type="PROSITE" id="PS51257">
    <property type="entry name" value="PROKAR_LIPOPROTEIN"/>
    <property type="match status" value="1"/>
</dbReference>
<evidence type="ECO:0000256" key="3">
    <source>
        <dbReference type="SAM" id="SignalP"/>
    </source>
</evidence>
<evidence type="ECO:0000256" key="2">
    <source>
        <dbReference type="SAM" id="Phobius"/>
    </source>
</evidence>
<evidence type="ECO:0008006" key="6">
    <source>
        <dbReference type="Google" id="ProtNLM"/>
    </source>
</evidence>
<keyword evidence="5" id="KW-1185">Reference proteome</keyword>
<feature type="transmembrane region" description="Helical" evidence="2">
    <location>
        <begin position="151"/>
        <end position="169"/>
    </location>
</feature>
<feature type="region of interest" description="Disordered" evidence="1">
    <location>
        <begin position="99"/>
        <end position="129"/>
    </location>
</feature>
<evidence type="ECO:0000313" key="4">
    <source>
        <dbReference type="EMBL" id="MFB9098295.1"/>
    </source>
</evidence>
<feature type="non-terminal residue" evidence="4">
    <location>
        <position position="183"/>
    </location>
</feature>
<name>A0ABV5GSC3_9FLAO</name>
<keyword evidence="2" id="KW-1133">Transmembrane helix</keyword>
<keyword evidence="3" id="KW-0732">Signal</keyword>
<sequence length="183" mass="20816">MKLLKTLLAMLLLLFVSCAVKHKEKQYEKETVQLKSTTHSKSTALKETLATKAIATKKEVEFEVSNISYQGNKGDSLVITETNLNTGVTTKKTYQGSGTFTQTKTKGSTSENIKSTTRNQTSQNKAAENQNHLDAKIQRSKSKKLVDKQTFFNWWLLLLLVVIAIAWYLNKEFNWVFKLYSQI</sequence>
<keyword evidence="2" id="KW-0812">Transmembrane</keyword>
<comment type="caution">
    <text evidence="4">The sequence shown here is derived from an EMBL/GenBank/DDBJ whole genome shotgun (WGS) entry which is preliminary data.</text>
</comment>
<feature type="chain" id="PRO_5046672459" description="Lipoprotein" evidence="3">
    <location>
        <begin position="23"/>
        <end position="183"/>
    </location>
</feature>
<reference evidence="4 5" key="1">
    <citation type="submission" date="2024-09" db="EMBL/GenBank/DDBJ databases">
        <authorList>
            <person name="Sun Q."/>
            <person name="Mori K."/>
        </authorList>
    </citation>
    <scope>NUCLEOTIDE SEQUENCE [LARGE SCALE GENOMIC DNA]</scope>
    <source>
        <strain evidence="4 5">CECT 7955</strain>
    </source>
</reference>
<keyword evidence="2" id="KW-0472">Membrane</keyword>
<accession>A0ABV5GSC3</accession>
<protein>
    <recommendedName>
        <fullName evidence="6">Lipoprotein</fullName>
    </recommendedName>
</protein>
<proteinExistence type="predicted"/>
<feature type="signal peptide" evidence="3">
    <location>
        <begin position="1"/>
        <end position="22"/>
    </location>
</feature>
<evidence type="ECO:0000256" key="1">
    <source>
        <dbReference type="SAM" id="MobiDB-lite"/>
    </source>
</evidence>
<dbReference type="EMBL" id="JBHMEY010000072">
    <property type="protein sequence ID" value="MFB9098295.1"/>
    <property type="molecule type" value="Genomic_DNA"/>
</dbReference>
<gene>
    <name evidence="4" type="ORF">ACFFVF_17430</name>
</gene>